<dbReference type="SUPFAM" id="SSF46785">
    <property type="entry name" value="Winged helix' DNA-binding domain"/>
    <property type="match status" value="1"/>
</dbReference>
<dbReference type="Pfam" id="PF00440">
    <property type="entry name" value="TetR_N"/>
    <property type="match status" value="1"/>
</dbReference>
<dbReference type="RefSeq" id="WP_337693243.1">
    <property type="nucleotide sequence ID" value="NZ_JBBEGN010000001.1"/>
</dbReference>
<protein>
    <submittedName>
        <fullName evidence="7">TetR family transcriptional regulator</fullName>
    </submittedName>
</protein>
<proteinExistence type="predicted"/>
<dbReference type="Gene3D" id="1.10.10.10">
    <property type="entry name" value="Winged helix-like DNA-binding domain superfamily/Winged helix DNA-binding domain"/>
    <property type="match status" value="1"/>
</dbReference>
<keyword evidence="3" id="KW-0804">Transcription</keyword>
<evidence type="ECO:0000256" key="4">
    <source>
        <dbReference type="PROSITE-ProRule" id="PRU00335"/>
    </source>
</evidence>
<dbReference type="InterPro" id="IPR036388">
    <property type="entry name" value="WH-like_DNA-bd_sf"/>
</dbReference>
<gene>
    <name evidence="7" type="ORF">WCD74_02535</name>
</gene>
<dbReference type="Proteomes" id="UP001385809">
    <property type="component" value="Unassembled WGS sequence"/>
</dbReference>
<dbReference type="InterPro" id="IPR009057">
    <property type="entry name" value="Homeodomain-like_sf"/>
</dbReference>
<feature type="domain" description="HTH tetR-type" evidence="5">
    <location>
        <begin position="8"/>
        <end position="68"/>
    </location>
</feature>
<dbReference type="Gene3D" id="1.10.357.10">
    <property type="entry name" value="Tetracycline Repressor, domain 2"/>
    <property type="match status" value="1"/>
</dbReference>
<sequence length="367" mass="39734">MPKIVDHARRRDEILEATGRLVAGRGLEGTTMRGIAAALGMANGALARYFPGKDEIVRAALEHLVATNERRIAEHLGDRRGLAAVRVLCELLLTDAGPRAELSFHDRARTDPDLAAALRTAREGRRARLVGFLAQARADGDLATDDPDEVLAEDLLTVVAGAHALATSPDLARRVLDRHLRALPAPQATVVRRDDGPEQEFLAVTEDAIRTAAERLPETDLPAMRLVLLLHRIANAVVYDLESTVHRPAGWSWSAFRLAFTLWVSGPLGSRQAARTTGMSRAAVSSLTNTLVGTGMLERSPDPRDGRGVVLSLTAEGSRALAETFRVHNRREAEWAGLLSPDDLGSLNRVLTRLAAAATAQSWVARR</sequence>
<feature type="DNA-binding region" description="H-T-H motif" evidence="4">
    <location>
        <begin position="31"/>
        <end position="50"/>
    </location>
</feature>
<dbReference type="PROSITE" id="PS50995">
    <property type="entry name" value="HTH_MARR_2"/>
    <property type="match status" value="1"/>
</dbReference>
<evidence type="ECO:0000256" key="2">
    <source>
        <dbReference type="ARBA" id="ARBA00023125"/>
    </source>
</evidence>
<dbReference type="Pfam" id="PF12802">
    <property type="entry name" value="MarR_2"/>
    <property type="match status" value="1"/>
</dbReference>
<dbReference type="SUPFAM" id="SSF48498">
    <property type="entry name" value="Tetracyclin repressor-like, C-terminal domain"/>
    <property type="match status" value="1"/>
</dbReference>
<dbReference type="PANTHER" id="PTHR47506">
    <property type="entry name" value="TRANSCRIPTIONAL REGULATORY PROTEIN"/>
    <property type="match status" value="1"/>
</dbReference>
<organism evidence="7 8">
    <name type="scientific">Actinomycetospora aurantiaca</name>
    <dbReference type="NCBI Taxonomy" id="3129233"/>
    <lineage>
        <taxon>Bacteria</taxon>
        <taxon>Bacillati</taxon>
        <taxon>Actinomycetota</taxon>
        <taxon>Actinomycetes</taxon>
        <taxon>Pseudonocardiales</taxon>
        <taxon>Pseudonocardiaceae</taxon>
        <taxon>Actinomycetospora</taxon>
    </lineage>
</organism>
<feature type="domain" description="HTH marR-type" evidence="6">
    <location>
        <begin position="223"/>
        <end position="356"/>
    </location>
</feature>
<keyword evidence="1" id="KW-0805">Transcription regulation</keyword>
<dbReference type="InterPro" id="IPR000835">
    <property type="entry name" value="HTH_MarR-typ"/>
</dbReference>
<evidence type="ECO:0000256" key="3">
    <source>
        <dbReference type="ARBA" id="ARBA00023163"/>
    </source>
</evidence>
<dbReference type="InterPro" id="IPR036271">
    <property type="entry name" value="Tet_transcr_reg_TetR-rel_C_sf"/>
</dbReference>
<dbReference type="PANTHER" id="PTHR47506:SF1">
    <property type="entry name" value="HTH-TYPE TRANSCRIPTIONAL REGULATOR YJDC"/>
    <property type="match status" value="1"/>
</dbReference>
<evidence type="ECO:0000256" key="1">
    <source>
        <dbReference type="ARBA" id="ARBA00023015"/>
    </source>
</evidence>
<reference evidence="7 8" key="1">
    <citation type="submission" date="2024-03" db="EMBL/GenBank/DDBJ databases">
        <title>Actinomycetospora sp. OC33-EN08, a novel actinomycete isolated from wild orchid (Aerides multiflora).</title>
        <authorList>
            <person name="Suriyachadkun C."/>
        </authorList>
    </citation>
    <scope>NUCLEOTIDE SEQUENCE [LARGE SCALE GENOMIC DNA]</scope>
    <source>
        <strain evidence="7 8">OC33-EN08</strain>
    </source>
</reference>
<dbReference type="SMART" id="SM00347">
    <property type="entry name" value="HTH_MARR"/>
    <property type="match status" value="1"/>
</dbReference>
<evidence type="ECO:0000259" key="6">
    <source>
        <dbReference type="PROSITE" id="PS50995"/>
    </source>
</evidence>
<dbReference type="InterPro" id="IPR001647">
    <property type="entry name" value="HTH_TetR"/>
</dbReference>
<dbReference type="SUPFAM" id="SSF46689">
    <property type="entry name" value="Homeodomain-like"/>
    <property type="match status" value="1"/>
</dbReference>
<keyword evidence="8" id="KW-1185">Reference proteome</keyword>
<dbReference type="PROSITE" id="PS50977">
    <property type="entry name" value="HTH_TETR_2"/>
    <property type="match status" value="1"/>
</dbReference>
<comment type="caution">
    <text evidence="7">The sequence shown here is derived from an EMBL/GenBank/DDBJ whole genome shotgun (WGS) entry which is preliminary data.</text>
</comment>
<name>A0ABU8MJ02_9PSEU</name>
<accession>A0ABU8MJ02</accession>
<keyword evidence="2 4" id="KW-0238">DNA-binding</keyword>
<evidence type="ECO:0000313" key="8">
    <source>
        <dbReference type="Proteomes" id="UP001385809"/>
    </source>
</evidence>
<dbReference type="InterPro" id="IPR036390">
    <property type="entry name" value="WH_DNA-bd_sf"/>
</dbReference>
<evidence type="ECO:0000259" key="5">
    <source>
        <dbReference type="PROSITE" id="PS50977"/>
    </source>
</evidence>
<dbReference type="EMBL" id="JBBEGN010000001">
    <property type="protein sequence ID" value="MEJ2866625.1"/>
    <property type="molecule type" value="Genomic_DNA"/>
</dbReference>
<evidence type="ECO:0000313" key="7">
    <source>
        <dbReference type="EMBL" id="MEJ2866625.1"/>
    </source>
</evidence>